<accession>A0AAE0Y4J8</accession>
<reference evidence="2" key="1">
    <citation type="journal article" date="2023" name="G3 (Bethesda)">
        <title>A reference genome for the long-term kleptoplast-retaining sea slug Elysia crispata morphotype clarki.</title>
        <authorList>
            <person name="Eastman K.E."/>
            <person name="Pendleton A.L."/>
            <person name="Shaikh M.A."/>
            <person name="Suttiyut T."/>
            <person name="Ogas R."/>
            <person name="Tomko P."/>
            <person name="Gavelis G."/>
            <person name="Widhalm J.R."/>
            <person name="Wisecaver J.H."/>
        </authorList>
    </citation>
    <scope>NUCLEOTIDE SEQUENCE</scope>
    <source>
        <strain evidence="2">ECLA1</strain>
    </source>
</reference>
<evidence type="ECO:0000313" key="3">
    <source>
        <dbReference type="Proteomes" id="UP001283361"/>
    </source>
</evidence>
<sequence length="254" mass="28484">MQLSGTSRVTPLKLVSSVVTGVSRAVPHPSRPVQAQPVPEGKQGEPRAQRIAASLLGPETHLHKDDPKSQSLLITAQGACLFAFPSWGNPFTKRLGYQGFQRFCPLIKCSLIFLSVIRIDGGPGKFRTQRLTLLDLTPQRAMYEIKQTDREERRTKKNQKAEEVKDKHRSGRMSGRSLSVSRCPMLPVTRSGPCLRCLLCQQSGRTISYPNIDLIHRVTAQLRASLVNSYQFLLLRSLNTSSNWYNHVQYCKVA</sequence>
<gene>
    <name evidence="2" type="ORF">RRG08_055915</name>
</gene>
<feature type="compositionally biased region" description="Basic and acidic residues" evidence="1">
    <location>
        <begin position="147"/>
        <end position="166"/>
    </location>
</feature>
<organism evidence="2 3">
    <name type="scientific">Elysia crispata</name>
    <name type="common">lettuce slug</name>
    <dbReference type="NCBI Taxonomy" id="231223"/>
    <lineage>
        <taxon>Eukaryota</taxon>
        <taxon>Metazoa</taxon>
        <taxon>Spiralia</taxon>
        <taxon>Lophotrochozoa</taxon>
        <taxon>Mollusca</taxon>
        <taxon>Gastropoda</taxon>
        <taxon>Heterobranchia</taxon>
        <taxon>Euthyneura</taxon>
        <taxon>Panpulmonata</taxon>
        <taxon>Sacoglossa</taxon>
        <taxon>Placobranchoidea</taxon>
        <taxon>Plakobranchidae</taxon>
        <taxon>Elysia</taxon>
    </lineage>
</organism>
<dbReference type="Proteomes" id="UP001283361">
    <property type="component" value="Unassembled WGS sequence"/>
</dbReference>
<feature type="region of interest" description="Disordered" evidence="1">
    <location>
        <begin position="147"/>
        <end position="178"/>
    </location>
</feature>
<name>A0AAE0Y4J8_9GAST</name>
<dbReference type="AlphaFoldDB" id="A0AAE0Y4J8"/>
<comment type="caution">
    <text evidence="2">The sequence shown here is derived from an EMBL/GenBank/DDBJ whole genome shotgun (WGS) entry which is preliminary data.</text>
</comment>
<evidence type="ECO:0000313" key="2">
    <source>
        <dbReference type="EMBL" id="KAK3732332.1"/>
    </source>
</evidence>
<protein>
    <submittedName>
        <fullName evidence="2">Uncharacterized protein</fullName>
    </submittedName>
</protein>
<dbReference type="EMBL" id="JAWDGP010006973">
    <property type="protein sequence ID" value="KAK3732332.1"/>
    <property type="molecule type" value="Genomic_DNA"/>
</dbReference>
<keyword evidence="3" id="KW-1185">Reference proteome</keyword>
<evidence type="ECO:0000256" key="1">
    <source>
        <dbReference type="SAM" id="MobiDB-lite"/>
    </source>
</evidence>
<feature type="region of interest" description="Disordered" evidence="1">
    <location>
        <begin position="25"/>
        <end position="46"/>
    </location>
</feature>
<proteinExistence type="predicted"/>